<dbReference type="AlphaFoldDB" id="A0AA40ARR0"/>
<dbReference type="InterPro" id="IPR007111">
    <property type="entry name" value="NACHT_NTPase"/>
</dbReference>
<dbReference type="Proteomes" id="UP001172102">
    <property type="component" value="Unassembled WGS sequence"/>
</dbReference>
<dbReference type="PROSITE" id="PS50837">
    <property type="entry name" value="NACHT"/>
    <property type="match status" value="1"/>
</dbReference>
<dbReference type="PANTHER" id="PTHR10039:SF14">
    <property type="entry name" value="NACHT DOMAIN-CONTAINING PROTEIN"/>
    <property type="match status" value="1"/>
</dbReference>
<accession>A0AA40ARR0</accession>
<name>A0AA40ARR0_9PEZI</name>
<keyword evidence="4" id="KW-1185">Reference proteome</keyword>
<evidence type="ECO:0000259" key="2">
    <source>
        <dbReference type="PROSITE" id="PS50837"/>
    </source>
</evidence>
<evidence type="ECO:0000256" key="1">
    <source>
        <dbReference type="ARBA" id="ARBA00022737"/>
    </source>
</evidence>
<proteinExistence type="predicted"/>
<dbReference type="Gene3D" id="3.40.50.300">
    <property type="entry name" value="P-loop containing nucleotide triphosphate hydrolases"/>
    <property type="match status" value="1"/>
</dbReference>
<reference evidence="3" key="1">
    <citation type="submission" date="2023-06" db="EMBL/GenBank/DDBJ databases">
        <title>Genome-scale phylogeny and comparative genomics of the fungal order Sordariales.</title>
        <authorList>
            <consortium name="Lawrence Berkeley National Laboratory"/>
            <person name="Hensen N."/>
            <person name="Bonometti L."/>
            <person name="Westerberg I."/>
            <person name="Brannstrom I.O."/>
            <person name="Guillou S."/>
            <person name="Cros-Aarteil S."/>
            <person name="Calhoun S."/>
            <person name="Haridas S."/>
            <person name="Kuo A."/>
            <person name="Mondo S."/>
            <person name="Pangilinan J."/>
            <person name="Riley R."/>
            <person name="Labutti K."/>
            <person name="Andreopoulos B."/>
            <person name="Lipzen A."/>
            <person name="Chen C."/>
            <person name="Yanf M."/>
            <person name="Daum C."/>
            <person name="Ng V."/>
            <person name="Clum A."/>
            <person name="Steindorff A."/>
            <person name="Ohm R."/>
            <person name="Martin F."/>
            <person name="Silar P."/>
            <person name="Natvig D."/>
            <person name="Lalanne C."/>
            <person name="Gautier V."/>
            <person name="Ament-Velasquez S.L."/>
            <person name="Kruys A."/>
            <person name="Hutchinson M.I."/>
            <person name="Powell A.J."/>
            <person name="Barry K."/>
            <person name="Miller A.N."/>
            <person name="Grigoriev I.V."/>
            <person name="Debuchy R."/>
            <person name="Gladieux P."/>
            <person name="Thoren M.H."/>
            <person name="Johannesson H."/>
        </authorList>
    </citation>
    <scope>NUCLEOTIDE SEQUENCE</scope>
    <source>
        <strain evidence="3">SMH4607-1</strain>
    </source>
</reference>
<dbReference type="PANTHER" id="PTHR10039">
    <property type="entry name" value="AMELOGENIN"/>
    <property type="match status" value="1"/>
</dbReference>
<comment type="caution">
    <text evidence="3">The sequence shown here is derived from an EMBL/GenBank/DDBJ whole genome shotgun (WGS) entry which is preliminary data.</text>
</comment>
<dbReference type="InterPro" id="IPR056884">
    <property type="entry name" value="NPHP3-like_N"/>
</dbReference>
<dbReference type="InterPro" id="IPR027417">
    <property type="entry name" value="P-loop_NTPase"/>
</dbReference>
<organism evidence="3 4">
    <name type="scientific">Lasiosphaeris hirsuta</name>
    <dbReference type="NCBI Taxonomy" id="260670"/>
    <lineage>
        <taxon>Eukaryota</taxon>
        <taxon>Fungi</taxon>
        <taxon>Dikarya</taxon>
        <taxon>Ascomycota</taxon>
        <taxon>Pezizomycotina</taxon>
        <taxon>Sordariomycetes</taxon>
        <taxon>Sordariomycetidae</taxon>
        <taxon>Sordariales</taxon>
        <taxon>Lasiosphaeriaceae</taxon>
        <taxon>Lasiosphaeris</taxon>
    </lineage>
</organism>
<evidence type="ECO:0000313" key="3">
    <source>
        <dbReference type="EMBL" id="KAK0720779.1"/>
    </source>
</evidence>
<protein>
    <submittedName>
        <fullName evidence="3">NACHT domain-containing protein</fullName>
    </submittedName>
</protein>
<sequence length="436" mass="48935">MARSPRKFSKGDPGKGRTMLLCGIVDELSKSIPLSFFFCQATDSSINNATAVLRGLIYLLVDQQAHLLSHVRSKYDRADETVFKDANAWDTLLEIFTNILQDPSLKTTYLVIDALDECVTGLPELLGLIAPKSSVSPHVKWIVSSRNWPQIEERLETAAEKTRLSLEMNAESITTAVEAYFRHQALYLKRLKGYDRPTENAIQKYLSSNANGTFLWVALVCQALAGLKVRTRHILAKLRTFPPGLDSLYTQMMEHIHGSEDADRCRHILAVATIVRRPISLQELISLVKVLDDICDDLESLGEIIGLGSFLTLRERTVYFVHQSAKDYLLRKGSDKTSNEPSRKAFNWVFPSGVEEVNCSIFSRSLDIMSSTLRRDVYNLSAPGFPIENVRVPDPDPLSIARYSCVYRVDHLYNSVSGKSTIQVTPGDCRTIDAFL</sequence>
<feature type="domain" description="NACHT" evidence="2">
    <location>
        <begin position="5"/>
        <end position="222"/>
    </location>
</feature>
<evidence type="ECO:0000313" key="4">
    <source>
        <dbReference type="Proteomes" id="UP001172102"/>
    </source>
</evidence>
<dbReference type="EMBL" id="JAUKUA010000003">
    <property type="protein sequence ID" value="KAK0720779.1"/>
    <property type="molecule type" value="Genomic_DNA"/>
</dbReference>
<dbReference type="Pfam" id="PF24883">
    <property type="entry name" value="NPHP3_N"/>
    <property type="match status" value="1"/>
</dbReference>
<gene>
    <name evidence="3" type="ORF">B0H67DRAFT_202593</name>
</gene>
<keyword evidence="1" id="KW-0677">Repeat</keyword>